<dbReference type="PROSITE" id="PS50928">
    <property type="entry name" value="ABC_TM1"/>
    <property type="match status" value="1"/>
</dbReference>
<feature type="transmembrane region" description="Helical" evidence="9">
    <location>
        <begin position="111"/>
        <end position="133"/>
    </location>
</feature>
<dbReference type="EMBL" id="VUNI01000004">
    <property type="protein sequence ID" value="MST74184.1"/>
    <property type="molecule type" value="Genomic_DNA"/>
</dbReference>
<dbReference type="SUPFAM" id="SSF160964">
    <property type="entry name" value="MalF N-terminal region-like"/>
    <property type="match status" value="1"/>
</dbReference>
<evidence type="ECO:0000256" key="9">
    <source>
        <dbReference type="RuleBase" id="RU363032"/>
    </source>
</evidence>
<evidence type="ECO:0000313" key="13">
    <source>
        <dbReference type="Proteomes" id="UP000474024"/>
    </source>
</evidence>
<dbReference type="GO" id="GO:0015423">
    <property type="term" value="F:ABC-type maltose transporter activity"/>
    <property type="evidence" value="ECO:0007669"/>
    <property type="project" value="TreeGrafter"/>
</dbReference>
<keyword evidence="7 9" id="KW-1133">Transmembrane helix</keyword>
<comment type="similarity">
    <text evidence="2 10">Belongs to the binding-protein-dependent transport system permease family. MalFG subfamily.</text>
</comment>
<feature type="transmembrane region" description="Helical" evidence="9">
    <location>
        <begin position="235"/>
        <end position="260"/>
    </location>
</feature>
<comment type="function">
    <text evidence="10">Part of the ABC transporter complex MalEFGK involved in maltose/maltodextrin import. Probably responsible for the translocation of the substrate across the membrane.</text>
</comment>
<comment type="subcellular location">
    <subcellularLocation>
        <location evidence="1 9">Cell membrane</location>
        <topology evidence="1 9">Multi-pass membrane protein</topology>
    </subcellularLocation>
</comment>
<evidence type="ECO:0000259" key="11">
    <source>
        <dbReference type="PROSITE" id="PS50928"/>
    </source>
</evidence>
<evidence type="ECO:0000256" key="7">
    <source>
        <dbReference type="ARBA" id="ARBA00022989"/>
    </source>
</evidence>
<dbReference type="InterPro" id="IPR000515">
    <property type="entry name" value="MetI-like"/>
</dbReference>
<dbReference type="AlphaFoldDB" id="A0A6L5YNV9"/>
<feature type="transmembrane region" description="Helical" evidence="9">
    <location>
        <begin position="332"/>
        <end position="358"/>
    </location>
</feature>
<evidence type="ECO:0000256" key="4">
    <source>
        <dbReference type="ARBA" id="ARBA00022475"/>
    </source>
</evidence>
<evidence type="ECO:0000313" key="12">
    <source>
        <dbReference type="EMBL" id="MST74184.1"/>
    </source>
</evidence>
<dbReference type="GO" id="GO:1990060">
    <property type="term" value="C:maltose transport complex"/>
    <property type="evidence" value="ECO:0007669"/>
    <property type="project" value="TreeGrafter"/>
</dbReference>
<organism evidence="12 13">
    <name type="scientific">Roseburia porci</name>
    <dbReference type="NCBI Taxonomy" id="2605790"/>
    <lineage>
        <taxon>Bacteria</taxon>
        <taxon>Bacillati</taxon>
        <taxon>Bacillota</taxon>
        <taxon>Clostridia</taxon>
        <taxon>Lachnospirales</taxon>
        <taxon>Lachnospiraceae</taxon>
        <taxon>Roseburia</taxon>
    </lineage>
</organism>
<comment type="caution">
    <text evidence="12">The sequence shown here is derived from an EMBL/GenBank/DDBJ whole genome shotgun (WGS) entry which is preliminary data.</text>
</comment>
<keyword evidence="6 9" id="KW-0812">Transmembrane</keyword>
<protein>
    <recommendedName>
        <fullName evidence="10">Maltose/maltodextrin transport system permease protein</fullName>
    </recommendedName>
</protein>
<gene>
    <name evidence="12" type="ORF">FYJ75_03915</name>
</gene>
<dbReference type="PANTHER" id="PTHR47314">
    <property type="entry name" value="MALTOSE/MALTODEXTRIN TRANSPORT SYSTEM PERMEASE PROTEIN MALF"/>
    <property type="match status" value="1"/>
</dbReference>
<keyword evidence="5 10" id="KW-0762">Sugar transport</keyword>
<feature type="transmembrane region" description="Helical" evidence="9">
    <location>
        <begin position="272"/>
        <end position="291"/>
    </location>
</feature>
<evidence type="ECO:0000256" key="1">
    <source>
        <dbReference type="ARBA" id="ARBA00004651"/>
    </source>
</evidence>
<keyword evidence="8 9" id="KW-0472">Membrane</keyword>
<evidence type="ECO:0000256" key="2">
    <source>
        <dbReference type="ARBA" id="ARBA00009047"/>
    </source>
</evidence>
<reference evidence="12 13" key="1">
    <citation type="submission" date="2019-08" db="EMBL/GenBank/DDBJ databases">
        <title>In-depth cultivation of the pig gut microbiome towards novel bacterial diversity and tailored functional studies.</title>
        <authorList>
            <person name="Wylensek D."/>
            <person name="Hitch T.C.A."/>
            <person name="Clavel T."/>
        </authorList>
    </citation>
    <scope>NUCLEOTIDE SEQUENCE [LARGE SCALE GENOMIC DNA]</scope>
    <source>
        <strain evidence="12 13">MUC/MUC-530-WT-4D</strain>
    </source>
</reference>
<keyword evidence="3 9" id="KW-0813">Transport</keyword>
<keyword evidence="13" id="KW-1185">Reference proteome</keyword>
<dbReference type="InterPro" id="IPR035906">
    <property type="entry name" value="MetI-like_sf"/>
</dbReference>
<feature type="transmembrane region" description="Helical" evidence="9">
    <location>
        <begin position="379"/>
        <end position="397"/>
    </location>
</feature>
<dbReference type="Proteomes" id="UP000474024">
    <property type="component" value="Unassembled WGS sequence"/>
</dbReference>
<sequence length="485" mass="54435">MSKSIEKKKTNPVAGFFSAIGTFFKEFGEAVAGGDGAVKASLIVAGAGYLKRKQIIKGILVTLLEIAVILYTVMIGIPYIGKLHTLGTVERAMVYNPTTMKNEVNDYDNSLLILLFGVISLSFLVVAILLWMANVRNTYRLQKRAEAGKHVNTFKEDLNAMLNDKFHFTLLAFPVLGVIIFNVMPLVVMICIAFTNYDQNHMPPAQLFGWVGLANFKSLFQTSLTVTFGYTFWRILAWTLIWAVLATFTTYFGGIILALLINNKLTKFKKMWRTLFVASISVPQFVTLLLLRNFFANNGIANTFCANIGITGLFQKLGWISTNYIPFLTDPVWAKITIVVINIWVGIPYLMLIATGVLMNIPEELKESAKIDGANAFQIFKSITMPYMFFITGPYLVTQFTANINNFNVIYLLTQDVYTTTDQKLAASSGKEIDLLVTWLYRLTSEQYNYKMASVIGICVFIVCAVITLFAFNFLIKGDKEETFQ</sequence>
<evidence type="ECO:0000256" key="5">
    <source>
        <dbReference type="ARBA" id="ARBA00022597"/>
    </source>
</evidence>
<dbReference type="CDD" id="cd06261">
    <property type="entry name" value="TM_PBP2"/>
    <property type="match status" value="1"/>
</dbReference>
<keyword evidence="4 10" id="KW-1003">Cell membrane</keyword>
<dbReference type="Gene3D" id="1.10.3720.10">
    <property type="entry name" value="MetI-like"/>
    <property type="match status" value="1"/>
</dbReference>
<dbReference type="SUPFAM" id="SSF161098">
    <property type="entry name" value="MetI-like"/>
    <property type="match status" value="1"/>
</dbReference>
<evidence type="ECO:0000256" key="8">
    <source>
        <dbReference type="ARBA" id="ARBA00023136"/>
    </source>
</evidence>
<feature type="transmembrane region" description="Helical" evidence="9">
    <location>
        <begin position="452"/>
        <end position="476"/>
    </location>
</feature>
<evidence type="ECO:0000256" key="3">
    <source>
        <dbReference type="ARBA" id="ARBA00022448"/>
    </source>
</evidence>
<dbReference type="Pfam" id="PF00528">
    <property type="entry name" value="BPD_transp_1"/>
    <property type="match status" value="1"/>
</dbReference>
<dbReference type="RefSeq" id="WP_154429060.1">
    <property type="nucleotide sequence ID" value="NZ_VUNI01000004.1"/>
</dbReference>
<evidence type="ECO:0000256" key="6">
    <source>
        <dbReference type="ARBA" id="ARBA00022692"/>
    </source>
</evidence>
<evidence type="ECO:0000256" key="10">
    <source>
        <dbReference type="RuleBase" id="RU367050"/>
    </source>
</evidence>
<accession>A0A6L5YNV9</accession>
<feature type="transmembrane region" description="Helical" evidence="9">
    <location>
        <begin position="59"/>
        <end position="80"/>
    </location>
</feature>
<feature type="domain" description="ABC transmembrane type-1" evidence="11">
    <location>
        <begin position="236"/>
        <end position="471"/>
    </location>
</feature>
<dbReference type="PANTHER" id="PTHR47314:SF1">
    <property type="entry name" value="MALTOSE_MALTODEXTRIN TRANSPORT SYSTEM PERMEASE PROTEIN MALF"/>
    <property type="match status" value="1"/>
</dbReference>
<dbReference type="GO" id="GO:0042956">
    <property type="term" value="P:maltodextrin transmembrane transport"/>
    <property type="evidence" value="ECO:0007669"/>
    <property type="project" value="TreeGrafter"/>
</dbReference>
<proteinExistence type="inferred from homology"/>
<name>A0A6L5YNV9_9FIRM</name>
<feature type="transmembrane region" description="Helical" evidence="9">
    <location>
        <begin position="168"/>
        <end position="195"/>
    </location>
</feature>